<organism evidence="10 11">
    <name type="scientific">Calidifontibacillus erzurumensis</name>
    <dbReference type="NCBI Taxonomy" id="2741433"/>
    <lineage>
        <taxon>Bacteria</taxon>
        <taxon>Bacillati</taxon>
        <taxon>Bacillota</taxon>
        <taxon>Bacilli</taxon>
        <taxon>Bacillales</taxon>
        <taxon>Bacillaceae</taxon>
        <taxon>Calidifontibacillus/Schinkia group</taxon>
        <taxon>Calidifontibacillus</taxon>
    </lineage>
</organism>
<dbReference type="Pfam" id="PF00877">
    <property type="entry name" value="NLPC_P60"/>
    <property type="match status" value="1"/>
</dbReference>
<dbReference type="PANTHER" id="PTHR47053">
    <property type="entry name" value="MUREIN DD-ENDOPEPTIDASE MEPH-RELATED"/>
    <property type="match status" value="1"/>
</dbReference>
<evidence type="ECO:0000313" key="11">
    <source>
        <dbReference type="Proteomes" id="UP000625804"/>
    </source>
</evidence>
<comment type="similarity">
    <text evidence="1">Belongs to the peptidase C40 family.</text>
</comment>
<name>A0A8J8GCR7_9BACI</name>
<feature type="chain" id="PRO_5035296751" evidence="7">
    <location>
        <begin position="23"/>
        <end position="253"/>
    </location>
</feature>
<gene>
    <name evidence="10" type="ORF">HR057_04430</name>
</gene>
<dbReference type="InterPro" id="IPR018392">
    <property type="entry name" value="LysM"/>
</dbReference>
<evidence type="ECO:0000259" key="9">
    <source>
        <dbReference type="PROSITE" id="PS51935"/>
    </source>
</evidence>
<protein>
    <submittedName>
        <fullName evidence="10">LysM peptidoglycan-binding domain-containing protein</fullName>
    </submittedName>
</protein>
<dbReference type="InterPro" id="IPR051202">
    <property type="entry name" value="Peptidase_C40"/>
</dbReference>
<feature type="domain" description="LysM" evidence="8">
    <location>
        <begin position="23"/>
        <end position="66"/>
    </location>
</feature>
<sequence>MKKIILTASIAGSLFFSSQVEAANYTVKSGDVLWKIAYQHNITLSQLMEWNGLSSDLIYPGQILKVSEDNNITKYTVTPGDTLYIISQKFNTTISELIAINPQISNPNILYIGQVINVPSSNHNVPVRIVTGQDIINTAKKYIGAGYLYGASMDRTDVFDCSSFIKRVYEENGIYLPRTSKEQADFGSIVPFSQAKLGDIVSYDTDYNGTIDHVGLFIDPNTILHASSSKGVDYSNTNYYWKERMVKVVRILK</sequence>
<keyword evidence="3 7" id="KW-0732">Signal</keyword>
<proteinExistence type="inferred from homology"/>
<dbReference type="InterPro" id="IPR000064">
    <property type="entry name" value="NLP_P60_dom"/>
</dbReference>
<keyword evidence="11" id="KW-1185">Reference proteome</keyword>
<dbReference type="AlphaFoldDB" id="A0A8J8GCR7"/>
<feature type="signal peptide" evidence="7">
    <location>
        <begin position="1"/>
        <end position="22"/>
    </location>
</feature>
<dbReference type="GO" id="GO:0008234">
    <property type="term" value="F:cysteine-type peptidase activity"/>
    <property type="evidence" value="ECO:0007669"/>
    <property type="project" value="UniProtKB-KW"/>
</dbReference>
<dbReference type="CDD" id="cd00118">
    <property type="entry name" value="LysM"/>
    <property type="match status" value="2"/>
</dbReference>
<dbReference type="RefSeq" id="WP_173730210.1">
    <property type="nucleotide sequence ID" value="NZ_JABTTE010000003.1"/>
</dbReference>
<evidence type="ECO:0000256" key="1">
    <source>
        <dbReference type="ARBA" id="ARBA00007074"/>
    </source>
</evidence>
<dbReference type="Proteomes" id="UP000625804">
    <property type="component" value="Unassembled WGS sequence"/>
</dbReference>
<dbReference type="Gene3D" id="3.90.1720.10">
    <property type="entry name" value="endopeptidase domain like (from Nostoc punctiforme)"/>
    <property type="match status" value="1"/>
</dbReference>
<evidence type="ECO:0000256" key="4">
    <source>
        <dbReference type="ARBA" id="ARBA00022737"/>
    </source>
</evidence>
<dbReference type="SUPFAM" id="SSF54106">
    <property type="entry name" value="LysM domain"/>
    <property type="match status" value="2"/>
</dbReference>
<dbReference type="InterPro" id="IPR038765">
    <property type="entry name" value="Papain-like_cys_pep_sf"/>
</dbReference>
<keyword evidence="4" id="KW-0677">Repeat</keyword>
<feature type="domain" description="LysM" evidence="8">
    <location>
        <begin position="73"/>
        <end position="118"/>
    </location>
</feature>
<keyword evidence="6" id="KW-0788">Thiol protease</keyword>
<dbReference type="Pfam" id="PF01476">
    <property type="entry name" value="LysM"/>
    <property type="match status" value="2"/>
</dbReference>
<evidence type="ECO:0000256" key="6">
    <source>
        <dbReference type="ARBA" id="ARBA00022807"/>
    </source>
</evidence>
<reference evidence="10" key="1">
    <citation type="submission" date="2020-06" db="EMBL/GenBank/DDBJ databases">
        <title>A novel thermopfilic bacterium from Erzurum, Turkey.</title>
        <authorList>
            <person name="Adiguzel A."/>
            <person name="Ay H."/>
            <person name="Baltaci M.O."/>
        </authorList>
    </citation>
    <scope>NUCLEOTIDE SEQUENCE</scope>
    <source>
        <strain evidence="10">P2</strain>
    </source>
</reference>
<dbReference type="PROSITE" id="PS51782">
    <property type="entry name" value="LYSM"/>
    <property type="match status" value="2"/>
</dbReference>
<dbReference type="Gene3D" id="3.10.350.10">
    <property type="entry name" value="LysM domain"/>
    <property type="match status" value="2"/>
</dbReference>
<feature type="domain" description="NlpC/P60" evidence="9">
    <location>
        <begin position="129"/>
        <end position="252"/>
    </location>
</feature>
<dbReference type="EMBL" id="JABTTE010000003">
    <property type="protein sequence ID" value="NSL51012.1"/>
    <property type="molecule type" value="Genomic_DNA"/>
</dbReference>
<evidence type="ECO:0000313" key="10">
    <source>
        <dbReference type="EMBL" id="NSL51012.1"/>
    </source>
</evidence>
<evidence type="ECO:0000256" key="3">
    <source>
        <dbReference type="ARBA" id="ARBA00022729"/>
    </source>
</evidence>
<dbReference type="InterPro" id="IPR036779">
    <property type="entry name" value="LysM_dom_sf"/>
</dbReference>
<dbReference type="PANTHER" id="PTHR47053:SF1">
    <property type="entry name" value="MUREIN DD-ENDOPEPTIDASE MEPH-RELATED"/>
    <property type="match status" value="1"/>
</dbReference>
<keyword evidence="5" id="KW-0378">Hydrolase</keyword>
<dbReference type="GO" id="GO:0006508">
    <property type="term" value="P:proteolysis"/>
    <property type="evidence" value="ECO:0007669"/>
    <property type="project" value="UniProtKB-KW"/>
</dbReference>
<keyword evidence="2" id="KW-0645">Protease</keyword>
<evidence type="ECO:0000256" key="5">
    <source>
        <dbReference type="ARBA" id="ARBA00022801"/>
    </source>
</evidence>
<evidence type="ECO:0000259" key="8">
    <source>
        <dbReference type="PROSITE" id="PS51782"/>
    </source>
</evidence>
<dbReference type="SUPFAM" id="SSF54001">
    <property type="entry name" value="Cysteine proteinases"/>
    <property type="match status" value="1"/>
</dbReference>
<accession>A0A8J8GCR7</accession>
<comment type="caution">
    <text evidence="10">The sequence shown here is derived from an EMBL/GenBank/DDBJ whole genome shotgun (WGS) entry which is preliminary data.</text>
</comment>
<dbReference type="PROSITE" id="PS51935">
    <property type="entry name" value="NLPC_P60"/>
    <property type="match status" value="1"/>
</dbReference>
<evidence type="ECO:0000256" key="2">
    <source>
        <dbReference type="ARBA" id="ARBA00022670"/>
    </source>
</evidence>
<dbReference type="SMART" id="SM00257">
    <property type="entry name" value="LysM"/>
    <property type="match status" value="2"/>
</dbReference>
<evidence type="ECO:0000256" key="7">
    <source>
        <dbReference type="SAM" id="SignalP"/>
    </source>
</evidence>